<dbReference type="InterPro" id="IPR046182">
    <property type="entry name" value="DUF6210"/>
</dbReference>
<dbReference type="RefSeq" id="WP_014686699.1">
    <property type="nucleotide sequence ID" value="NC_017791.1"/>
</dbReference>
<reference evidence="1 2" key="1">
    <citation type="journal article" date="2012" name="PLoS ONE">
        <title>Genome sequence and transcriptome analysis of the radioresistant bacterium Deinococcus gobiensis: insights into the extreme environmental adaptations.</title>
        <authorList>
            <person name="Yuan M."/>
            <person name="Chen M."/>
            <person name="Zhang W."/>
            <person name="Lu W."/>
            <person name="Wang J."/>
            <person name="Yang M."/>
            <person name="Zhao P."/>
            <person name="Tang R."/>
            <person name="Li X."/>
            <person name="Hao Y."/>
            <person name="Zhou Z."/>
            <person name="Zhan Y."/>
            <person name="Yu H."/>
            <person name="Teng C."/>
            <person name="Yan Y."/>
            <person name="Ping S."/>
            <person name="Wang Y."/>
            <person name="Lin M."/>
        </authorList>
    </citation>
    <scope>NUCLEOTIDE SEQUENCE [LARGE SCALE GENOMIC DNA]</scope>
    <source>
        <strain evidence="2">DSM 21396 / JCM 16679 / CGMCC 1.7299 / I-0</strain>
        <plasmid evidence="1">P2</plasmid>
    </source>
</reference>
<keyword evidence="2" id="KW-1185">Reference proteome</keyword>
<sequence>MSSQIWMMSSGCAVPQNLILRAREALLDRHLGSVGRIKMGDMVEQAYVFLDPDGSQGSGVVVVVQAPTGVVYASQVGGSANEERSVEGFAIPLFDTQHLNTLKTFFARYCRNPPGSVAPYESWKERDLQVLADIVRGITLWHTTREKDEPAQLQCDWARLEELTEGWIPVLTPYGRGILTHQNCD</sequence>
<dbReference type="KEGG" id="dgo:DGo_PB0336"/>
<dbReference type="Pfam" id="PF19715">
    <property type="entry name" value="DUF6210"/>
    <property type="match status" value="1"/>
</dbReference>
<geneLocation type="plasmid" evidence="1 2">
    <name>P2</name>
</geneLocation>
<name>H8H258_DEIGI</name>
<gene>
    <name evidence="1" type="ordered locus">DGo_PB0336</name>
</gene>
<dbReference type="AlphaFoldDB" id="H8H258"/>
<accession>H8H258</accession>
<organism evidence="1 2">
    <name type="scientific">Deinococcus gobiensis (strain DSM 21396 / JCM 16679 / CGMCC 1.7299 / I-0)</name>
    <dbReference type="NCBI Taxonomy" id="745776"/>
    <lineage>
        <taxon>Bacteria</taxon>
        <taxon>Thermotogati</taxon>
        <taxon>Deinococcota</taxon>
        <taxon>Deinococci</taxon>
        <taxon>Deinococcales</taxon>
        <taxon>Deinococcaceae</taxon>
        <taxon>Deinococcus</taxon>
    </lineage>
</organism>
<proteinExistence type="predicted"/>
<keyword evidence="1" id="KW-0614">Plasmid</keyword>
<evidence type="ECO:0000313" key="1">
    <source>
        <dbReference type="EMBL" id="AFD27605.1"/>
    </source>
</evidence>
<dbReference type="HOGENOM" id="CLU_125370_0_0_0"/>
<evidence type="ECO:0000313" key="2">
    <source>
        <dbReference type="Proteomes" id="UP000007575"/>
    </source>
</evidence>
<dbReference type="EMBL" id="CP002193">
    <property type="protein sequence ID" value="AFD27605.1"/>
    <property type="molecule type" value="Genomic_DNA"/>
</dbReference>
<protein>
    <submittedName>
        <fullName evidence="1">Uncharacterized protein</fullName>
    </submittedName>
</protein>
<dbReference type="Proteomes" id="UP000007575">
    <property type="component" value="Plasmid P2"/>
</dbReference>